<comment type="caution">
    <text evidence="9">The sequence shown here is derived from an EMBL/GenBank/DDBJ whole genome shotgun (WGS) entry which is preliminary data.</text>
</comment>
<dbReference type="GeneID" id="64694193"/>
<evidence type="ECO:0000313" key="10">
    <source>
        <dbReference type="Proteomes" id="UP000823399"/>
    </source>
</evidence>
<keyword evidence="10" id="KW-1185">Reference proteome</keyword>
<keyword evidence="7" id="KW-0539">Nucleus</keyword>
<reference evidence="9" key="1">
    <citation type="journal article" date="2020" name="New Phytol.">
        <title>Comparative genomics reveals dynamic genome evolution in host specialist ectomycorrhizal fungi.</title>
        <authorList>
            <person name="Lofgren L.A."/>
            <person name="Nguyen N.H."/>
            <person name="Vilgalys R."/>
            <person name="Ruytinx J."/>
            <person name="Liao H.L."/>
            <person name="Branco S."/>
            <person name="Kuo A."/>
            <person name="LaButti K."/>
            <person name="Lipzen A."/>
            <person name="Andreopoulos W."/>
            <person name="Pangilinan J."/>
            <person name="Riley R."/>
            <person name="Hundley H."/>
            <person name="Na H."/>
            <person name="Barry K."/>
            <person name="Grigoriev I.V."/>
            <person name="Stajich J.E."/>
            <person name="Kennedy P.G."/>
        </authorList>
    </citation>
    <scope>NUCLEOTIDE SEQUENCE</scope>
    <source>
        <strain evidence="9">FC423</strain>
    </source>
</reference>
<dbReference type="InterPro" id="IPR039024">
    <property type="entry name" value="RTC4"/>
</dbReference>
<dbReference type="Pfam" id="PF14474">
    <property type="entry name" value="RTC4"/>
    <property type="match status" value="1"/>
</dbReference>
<evidence type="ECO:0000256" key="5">
    <source>
        <dbReference type="ARBA" id="ARBA00015162"/>
    </source>
</evidence>
<evidence type="ECO:0000259" key="8">
    <source>
        <dbReference type="SMART" id="SM01312"/>
    </source>
</evidence>
<evidence type="ECO:0000256" key="3">
    <source>
        <dbReference type="ARBA" id="ARBA00004496"/>
    </source>
</evidence>
<evidence type="ECO:0000256" key="2">
    <source>
        <dbReference type="ARBA" id="ARBA00004123"/>
    </source>
</evidence>
<accession>A0A9P7EV07</accession>
<dbReference type="GO" id="GO:0005634">
    <property type="term" value="C:nucleus"/>
    <property type="evidence" value="ECO:0007669"/>
    <property type="project" value="UniProtKB-SubCell"/>
</dbReference>
<evidence type="ECO:0000256" key="4">
    <source>
        <dbReference type="ARBA" id="ARBA00009461"/>
    </source>
</evidence>
<proteinExistence type="inferred from homology"/>
<evidence type="ECO:0000256" key="1">
    <source>
        <dbReference type="ARBA" id="ARBA00002738"/>
    </source>
</evidence>
<comment type="function">
    <text evidence="1">May be involved in a process influencing telomere capping.</text>
</comment>
<dbReference type="SMART" id="SM01312">
    <property type="entry name" value="RTC4"/>
    <property type="match status" value="1"/>
</dbReference>
<dbReference type="InterPro" id="IPR028094">
    <property type="entry name" value="RTC4_C"/>
</dbReference>
<evidence type="ECO:0000313" key="9">
    <source>
        <dbReference type="EMBL" id="KAG2090764.1"/>
    </source>
</evidence>
<dbReference type="PANTHER" id="PTHR41391">
    <property type="entry name" value="RESTRICTION OF TELOMERE CAPPING PROTEIN 4"/>
    <property type="match status" value="1"/>
</dbReference>
<dbReference type="PANTHER" id="PTHR41391:SF1">
    <property type="entry name" value="RESTRICTION OF TELOMERE CAPPING PROTEIN 4"/>
    <property type="match status" value="1"/>
</dbReference>
<feature type="domain" description="Restriction of telomere capping protein 4 C-terminal" evidence="8">
    <location>
        <begin position="133"/>
        <end position="256"/>
    </location>
</feature>
<evidence type="ECO:0000256" key="6">
    <source>
        <dbReference type="ARBA" id="ARBA00022490"/>
    </source>
</evidence>
<name>A0A9P7EV07_9AGAM</name>
<evidence type="ECO:0000256" key="7">
    <source>
        <dbReference type="ARBA" id="ARBA00023242"/>
    </source>
</evidence>
<organism evidence="9 10">
    <name type="scientific">Suillus discolor</name>
    <dbReference type="NCBI Taxonomy" id="1912936"/>
    <lineage>
        <taxon>Eukaryota</taxon>
        <taxon>Fungi</taxon>
        <taxon>Dikarya</taxon>
        <taxon>Basidiomycota</taxon>
        <taxon>Agaricomycotina</taxon>
        <taxon>Agaricomycetes</taxon>
        <taxon>Agaricomycetidae</taxon>
        <taxon>Boletales</taxon>
        <taxon>Suillineae</taxon>
        <taxon>Suillaceae</taxon>
        <taxon>Suillus</taxon>
    </lineage>
</organism>
<gene>
    <name evidence="9" type="ORF">F5147DRAFT_586603</name>
</gene>
<protein>
    <recommendedName>
        <fullName evidence="5">Restriction of telomere capping protein 4</fullName>
    </recommendedName>
</protein>
<dbReference type="GO" id="GO:0005737">
    <property type="term" value="C:cytoplasm"/>
    <property type="evidence" value="ECO:0007669"/>
    <property type="project" value="UniProtKB-SubCell"/>
</dbReference>
<sequence>MSSFHHAYPYSTPLRTVEIDQVVDPSMLCPYCDEPLPCNPTSQLNDLLATAKQQSYGDPRPQNPFGLKAPLAIYISACQRHRFETHWLPEALEKGWPQSIDFKEVPKRVESMKGALEDLITDADDCSDNESSVYDDIRGPRARSIFWRELKKDIQRQGSRTTTGVKGQFSTFEKTQPGYYGELGFLIIHQTLYNLFPFSSFDTSLIAPLSPAEFVQFVLIPEVAVRLIMQDLHLDRDEAIMTLRESSQYGVSMFPDVGSGSAVFDDDGDDSNYESVADRIVMERAKARRLELEEEERIEERM</sequence>
<dbReference type="EMBL" id="JABBWM010000101">
    <property type="protein sequence ID" value="KAG2090764.1"/>
    <property type="molecule type" value="Genomic_DNA"/>
</dbReference>
<comment type="similarity">
    <text evidence="4">Belongs to the RTC4 family.</text>
</comment>
<dbReference type="OrthoDB" id="128308at2759"/>
<dbReference type="AlphaFoldDB" id="A0A9P7EV07"/>
<keyword evidence="6" id="KW-0963">Cytoplasm</keyword>
<dbReference type="RefSeq" id="XP_041286321.1">
    <property type="nucleotide sequence ID" value="XM_041431934.1"/>
</dbReference>
<comment type="subcellular location">
    <subcellularLocation>
        <location evidence="3">Cytoplasm</location>
    </subcellularLocation>
    <subcellularLocation>
        <location evidence="2">Nucleus</location>
    </subcellularLocation>
</comment>
<dbReference type="Proteomes" id="UP000823399">
    <property type="component" value="Unassembled WGS sequence"/>
</dbReference>